<accession>A0A1F6MBS1</accession>
<dbReference type="Pfam" id="PF13483">
    <property type="entry name" value="Lactamase_B_3"/>
    <property type="match status" value="1"/>
</dbReference>
<dbReference type="Gene3D" id="3.60.15.10">
    <property type="entry name" value="Ribonuclease Z/Hydroxyacylglutathione hydrolase-like"/>
    <property type="match status" value="1"/>
</dbReference>
<comment type="caution">
    <text evidence="1">The sequence shown here is derived from an EMBL/GenBank/DDBJ whole genome shotgun (WGS) entry which is preliminary data.</text>
</comment>
<reference evidence="1 2" key="1">
    <citation type="journal article" date="2016" name="Nat. Commun.">
        <title>Thousands of microbial genomes shed light on interconnected biogeochemical processes in an aquifer system.</title>
        <authorList>
            <person name="Anantharaman K."/>
            <person name="Brown C.T."/>
            <person name="Hug L.A."/>
            <person name="Sharon I."/>
            <person name="Castelle C.J."/>
            <person name="Probst A.J."/>
            <person name="Thomas B.C."/>
            <person name="Singh A."/>
            <person name="Wilkins M.J."/>
            <person name="Karaoz U."/>
            <person name="Brodie E.L."/>
            <person name="Williams K.H."/>
            <person name="Hubbard S.S."/>
            <person name="Banfield J.F."/>
        </authorList>
    </citation>
    <scope>NUCLEOTIDE SEQUENCE [LARGE SCALE GENOMIC DNA]</scope>
</reference>
<protein>
    <recommendedName>
        <fullName evidence="3">Metallo-beta-lactamase domain-containing protein</fullName>
    </recommendedName>
</protein>
<dbReference type="InterPro" id="IPR050114">
    <property type="entry name" value="UPF0173_UPF0282_UlaG_hydrolase"/>
</dbReference>
<gene>
    <name evidence="1" type="ORF">A3D53_03020</name>
</gene>
<dbReference type="SUPFAM" id="SSF56281">
    <property type="entry name" value="Metallo-hydrolase/oxidoreductase"/>
    <property type="match status" value="1"/>
</dbReference>
<dbReference type="PANTHER" id="PTHR43546:SF3">
    <property type="entry name" value="UPF0173 METAL-DEPENDENT HYDROLASE MJ1163"/>
    <property type="match status" value="1"/>
</dbReference>
<evidence type="ECO:0000313" key="1">
    <source>
        <dbReference type="EMBL" id="OGH69064.1"/>
    </source>
</evidence>
<dbReference type="EMBL" id="MFQA01000018">
    <property type="protein sequence ID" value="OGH69064.1"/>
    <property type="molecule type" value="Genomic_DNA"/>
</dbReference>
<organism evidence="1 2">
    <name type="scientific">Candidatus Magasanikbacteria bacterium RIFCSPHIGHO2_02_FULL_45_10</name>
    <dbReference type="NCBI Taxonomy" id="1798679"/>
    <lineage>
        <taxon>Bacteria</taxon>
        <taxon>Candidatus Magasanikiibacteriota</taxon>
    </lineage>
</organism>
<dbReference type="Proteomes" id="UP000176413">
    <property type="component" value="Unassembled WGS sequence"/>
</dbReference>
<evidence type="ECO:0008006" key="3">
    <source>
        <dbReference type="Google" id="ProtNLM"/>
    </source>
</evidence>
<dbReference type="InterPro" id="IPR036866">
    <property type="entry name" value="RibonucZ/Hydroxyglut_hydro"/>
</dbReference>
<name>A0A1F6MBS1_9BACT</name>
<dbReference type="AlphaFoldDB" id="A0A1F6MBS1"/>
<dbReference type="PANTHER" id="PTHR43546">
    <property type="entry name" value="UPF0173 METAL-DEPENDENT HYDROLASE MJ1163-RELATED"/>
    <property type="match status" value="1"/>
</dbReference>
<proteinExistence type="predicted"/>
<sequence length="211" mass="23382">MKITKFGHCCLLIEENGVRILTDPGTYSTQQSEVKKIDFVLITHEHADHLHIDSLKALLKNNPQARVITNKSVGALLKKDSVAFSVVEHGQNSDANGVLIEGFGENHALMHTSIPPIQNTGYFIANKLFYPGDAFTNPEKQVEVLALPVAGPWMRLMEAIDYALEIKPKTCFPVHEGILKSPGSTHAIPPKVLEPKGIKFVILEIDKEHEF</sequence>
<evidence type="ECO:0000313" key="2">
    <source>
        <dbReference type="Proteomes" id="UP000176413"/>
    </source>
</evidence>